<dbReference type="RefSeq" id="WP_111738785.1">
    <property type="nucleotide sequence ID" value="NZ_LR698987.1"/>
</dbReference>
<dbReference type="KEGG" id="lri:NCTC12151_00074"/>
<dbReference type="PANTHER" id="PTHR28004">
    <property type="entry name" value="ZGC:162816-RELATED"/>
    <property type="match status" value="1"/>
</dbReference>
<dbReference type="Proteomes" id="UP000249005">
    <property type="component" value="Chromosome 1"/>
</dbReference>
<dbReference type="AlphaFoldDB" id="A0A2X4XC28"/>
<sequence>MKAANTLPVNAEHKAAALPATPEKINVIDEDVCLPVAIVKAKALDNNIRWMQRYAASSGVSLAPHGKTTMTPAIFRRQVEAGAWGIGVGTAFQAKVAIEAGVPNIIMANQLVGKANIRLVSQLMKHSAVPIYCCVDSETNARQLSDYFASQGQKMRVLLELGVSGGRCGCRTEEEAYALAALIRQLPGLTLSGIEFYEGVIHSDDEQADLATIDAFLKRVLTVTQRLAADGAFADVNEALLTGAGSVWYDVVCRQLKQAELPTGFRYVIRPGCYITHDRGVYQQAQDALRARDPLSCDLGGDLASALELVACVQSLPEPGLAILGFGKRDVAFDTGLPQPIALYRDGKKLPFEADSAHTENLMDQHAMLRYGKGLTLKVGDLLVFGTSHPCITFDKWKTIYLVDEDYSVLESMETAF</sequence>
<dbReference type="InterPro" id="IPR042208">
    <property type="entry name" value="D-ser_dehydrat-like_sf"/>
</dbReference>
<dbReference type="Gene3D" id="3.20.20.10">
    <property type="entry name" value="Alanine racemase"/>
    <property type="match status" value="1"/>
</dbReference>
<evidence type="ECO:0000313" key="5">
    <source>
        <dbReference type="Proteomes" id="UP000249005"/>
    </source>
</evidence>
<dbReference type="Pfam" id="PF01168">
    <property type="entry name" value="Ala_racemase_N"/>
    <property type="match status" value="1"/>
</dbReference>
<dbReference type="GO" id="GO:0043876">
    <property type="term" value="F:D-threonine aldolase activity"/>
    <property type="evidence" value="ECO:0007669"/>
    <property type="project" value="UniProtKB-EC"/>
</dbReference>
<gene>
    <name evidence="4" type="ORF">NCTC12151_00074</name>
</gene>
<comment type="similarity">
    <text evidence="1">Belongs to the DSD1 family.</text>
</comment>
<dbReference type="Pfam" id="PF14031">
    <property type="entry name" value="D-ser_dehydrat"/>
    <property type="match status" value="1"/>
</dbReference>
<dbReference type="EC" id="4.1.2.42" evidence="4"/>
<keyword evidence="2 4" id="KW-0456">Lyase</keyword>
<accession>A0A2X4XC28</accession>
<dbReference type="InterPro" id="IPR026956">
    <property type="entry name" value="D-ser_dehydrat-like_dom"/>
</dbReference>
<dbReference type="EMBL" id="LS483470">
    <property type="protein sequence ID" value="SQI34134.1"/>
    <property type="molecule type" value="Genomic_DNA"/>
</dbReference>
<name>A0A2X4XC28_9GAMM</name>
<dbReference type="InterPro" id="IPR051466">
    <property type="entry name" value="D-amino_acid_metab_enzyme"/>
</dbReference>
<dbReference type="InterPro" id="IPR029066">
    <property type="entry name" value="PLP-binding_barrel"/>
</dbReference>
<dbReference type="SUPFAM" id="SSF51419">
    <property type="entry name" value="PLP-binding barrel"/>
    <property type="match status" value="1"/>
</dbReference>
<dbReference type="Gene3D" id="2.40.37.20">
    <property type="entry name" value="D-serine dehydratase-like domain"/>
    <property type="match status" value="1"/>
</dbReference>
<evidence type="ECO:0000256" key="1">
    <source>
        <dbReference type="ARBA" id="ARBA00005323"/>
    </source>
</evidence>
<dbReference type="OrthoDB" id="9811417at2"/>
<protein>
    <submittedName>
        <fullName evidence="4">D-threonine aldolase</fullName>
        <ecNumber evidence="4">4.1.2.42</ecNumber>
    </submittedName>
</protein>
<dbReference type="SMART" id="SM01119">
    <property type="entry name" value="D-ser_dehydrat"/>
    <property type="match status" value="1"/>
</dbReference>
<dbReference type="PANTHER" id="PTHR28004:SF8">
    <property type="entry name" value="D-SERINE DEAMINASE"/>
    <property type="match status" value="1"/>
</dbReference>
<organism evidence="4 5">
    <name type="scientific">Leminorella richardii</name>
    <dbReference type="NCBI Taxonomy" id="158841"/>
    <lineage>
        <taxon>Bacteria</taxon>
        <taxon>Pseudomonadati</taxon>
        <taxon>Pseudomonadota</taxon>
        <taxon>Gammaproteobacteria</taxon>
        <taxon>Enterobacterales</taxon>
        <taxon>Budviciaceae</taxon>
        <taxon>Leminorella</taxon>
    </lineage>
</organism>
<evidence type="ECO:0000256" key="2">
    <source>
        <dbReference type="ARBA" id="ARBA00023239"/>
    </source>
</evidence>
<keyword evidence="5" id="KW-1185">Reference proteome</keyword>
<proteinExistence type="inferred from homology"/>
<evidence type="ECO:0000313" key="4">
    <source>
        <dbReference type="EMBL" id="SQI34134.1"/>
    </source>
</evidence>
<evidence type="ECO:0000259" key="3">
    <source>
        <dbReference type="SMART" id="SM01119"/>
    </source>
</evidence>
<dbReference type="InterPro" id="IPR001608">
    <property type="entry name" value="Ala_racemase_N"/>
</dbReference>
<dbReference type="CDD" id="cd06818">
    <property type="entry name" value="PLPDE_III_cryptic_DSD"/>
    <property type="match status" value="1"/>
</dbReference>
<reference evidence="4 5" key="1">
    <citation type="submission" date="2018-06" db="EMBL/GenBank/DDBJ databases">
        <authorList>
            <consortium name="Pathogen Informatics"/>
            <person name="Doyle S."/>
        </authorList>
    </citation>
    <scope>NUCLEOTIDE SEQUENCE [LARGE SCALE GENOMIC DNA]</scope>
    <source>
        <strain evidence="4 5">NCTC12151</strain>
    </source>
</reference>
<feature type="domain" description="D-serine dehydratase-like" evidence="3">
    <location>
        <begin position="306"/>
        <end position="404"/>
    </location>
</feature>